<dbReference type="SUPFAM" id="SSF46689">
    <property type="entry name" value="Homeodomain-like"/>
    <property type="match status" value="1"/>
</dbReference>
<dbReference type="AlphaFoldDB" id="T1ABN2"/>
<protein>
    <submittedName>
        <fullName evidence="2">Integrase catalytic subunit</fullName>
    </submittedName>
</protein>
<dbReference type="InterPro" id="IPR015378">
    <property type="entry name" value="Transposase-like_Mu_C"/>
</dbReference>
<dbReference type="InterPro" id="IPR009057">
    <property type="entry name" value="Homeodomain-like_sf"/>
</dbReference>
<dbReference type="Gene3D" id="3.30.420.10">
    <property type="entry name" value="Ribonuclease H-like superfamily/Ribonuclease H"/>
    <property type="match status" value="1"/>
</dbReference>
<comment type="caution">
    <text evidence="2">The sequence shown here is derived from an EMBL/GenBank/DDBJ whole genome shotgun (WGS) entry which is preliminary data.</text>
</comment>
<dbReference type="PANTHER" id="PTHR35004">
    <property type="entry name" value="TRANSPOSASE RV3428C-RELATED"/>
    <property type="match status" value="1"/>
</dbReference>
<dbReference type="PANTHER" id="PTHR35004:SF6">
    <property type="entry name" value="TRANSPOSASE"/>
    <property type="match status" value="1"/>
</dbReference>
<feature type="domain" description="Integrase catalytic" evidence="1">
    <location>
        <begin position="102"/>
        <end position="265"/>
    </location>
</feature>
<dbReference type="Pfam" id="PF09299">
    <property type="entry name" value="Mu-transpos_C"/>
    <property type="match status" value="1"/>
</dbReference>
<organism evidence="2">
    <name type="scientific">mine drainage metagenome</name>
    <dbReference type="NCBI Taxonomy" id="410659"/>
    <lineage>
        <taxon>unclassified sequences</taxon>
        <taxon>metagenomes</taxon>
        <taxon>ecological metagenomes</taxon>
    </lineage>
</organism>
<dbReference type="GO" id="GO:0015074">
    <property type="term" value="P:DNA integration"/>
    <property type="evidence" value="ECO:0007669"/>
    <property type="project" value="InterPro"/>
</dbReference>
<proteinExistence type="predicted"/>
<dbReference type="InterPro" id="IPR036397">
    <property type="entry name" value="RNaseH_sf"/>
</dbReference>
<feature type="non-terminal residue" evidence="2">
    <location>
        <position position="387"/>
    </location>
</feature>
<dbReference type="InterPro" id="IPR001584">
    <property type="entry name" value="Integrase_cat-core"/>
</dbReference>
<accession>T1ABN2</accession>
<name>T1ABN2_9ZZZZ</name>
<dbReference type="SUPFAM" id="SSF53098">
    <property type="entry name" value="Ribonuclease H-like"/>
    <property type="match status" value="1"/>
</dbReference>
<sequence>GERLRISRKTIDRWIRAYRAGGFEALAPIPRSTEPVTDRRLLELAESLKREVPKRTAAQVAEIIGAAEGSGPSSRTIQRHFARLGLNTRPDGSPPQAFGRFEAAAPLDLWTGDALHGPVIAGRKTYLFAFIDDHSRALVGYRFGVSEDTLRLEAAFRSALAARGVPKCCYLDNGSAMVSKQLLRACASLGVRLVHSRPGRPQGRGKIERFFETVRIQFLVEIEARPPDTLAELNRLFSAWVETVYHRRIHGETGEAPIDRLLAAGPPVLPTMAALHEAFLWSEKRTVTKVATISMHSNVFEVDAALVGSRVEVVFDPFDLATVEIRFQGRSMGQGVPVKIGRYSHPQARPEAAPAAPPTGIDYLGLIVARREAELAEASKPTDYAQL</sequence>
<evidence type="ECO:0000259" key="1">
    <source>
        <dbReference type="PROSITE" id="PS50994"/>
    </source>
</evidence>
<feature type="non-terminal residue" evidence="2">
    <location>
        <position position="1"/>
    </location>
</feature>
<dbReference type="Pfam" id="PF00665">
    <property type="entry name" value="rve"/>
    <property type="match status" value="1"/>
</dbReference>
<evidence type="ECO:0000313" key="2">
    <source>
        <dbReference type="EMBL" id="EQD54447.1"/>
    </source>
</evidence>
<dbReference type="InterPro" id="IPR055247">
    <property type="entry name" value="InsJ-like_HTH"/>
</dbReference>
<dbReference type="EMBL" id="AUZY01006417">
    <property type="protein sequence ID" value="EQD54447.1"/>
    <property type="molecule type" value="Genomic_DNA"/>
</dbReference>
<reference evidence="2" key="2">
    <citation type="journal article" date="2014" name="ISME J.">
        <title>Microbial stratification in low pH oxic and suboxic macroscopic growths along an acid mine drainage.</title>
        <authorList>
            <person name="Mendez-Garcia C."/>
            <person name="Mesa V."/>
            <person name="Sprenger R.R."/>
            <person name="Richter M."/>
            <person name="Diez M.S."/>
            <person name="Solano J."/>
            <person name="Bargiela R."/>
            <person name="Golyshina O.V."/>
            <person name="Manteca A."/>
            <person name="Ramos J.L."/>
            <person name="Gallego J.R."/>
            <person name="Llorente I."/>
            <person name="Martins Dos Santos V.A."/>
            <person name="Jensen O.N."/>
            <person name="Pelaez A.I."/>
            <person name="Sanchez J."/>
            <person name="Ferrer M."/>
        </authorList>
    </citation>
    <scope>NUCLEOTIDE SEQUENCE</scope>
</reference>
<dbReference type="Pfam" id="PF13518">
    <property type="entry name" value="HTH_28"/>
    <property type="match status" value="1"/>
</dbReference>
<dbReference type="PROSITE" id="PS50994">
    <property type="entry name" value="INTEGRASE"/>
    <property type="match status" value="1"/>
</dbReference>
<reference evidence="2" key="1">
    <citation type="submission" date="2013-08" db="EMBL/GenBank/DDBJ databases">
        <authorList>
            <person name="Mendez C."/>
            <person name="Richter M."/>
            <person name="Ferrer M."/>
            <person name="Sanchez J."/>
        </authorList>
    </citation>
    <scope>NUCLEOTIDE SEQUENCE</scope>
</reference>
<dbReference type="InterPro" id="IPR012337">
    <property type="entry name" value="RNaseH-like_sf"/>
</dbReference>
<gene>
    <name evidence="2" type="ORF">B1B_09681</name>
</gene>
<dbReference type="GO" id="GO:0003676">
    <property type="term" value="F:nucleic acid binding"/>
    <property type="evidence" value="ECO:0007669"/>
    <property type="project" value="InterPro"/>
</dbReference>